<keyword evidence="2" id="KW-1133">Transmembrane helix</keyword>
<keyword evidence="2" id="KW-0472">Membrane</keyword>
<keyword evidence="2" id="KW-0812">Transmembrane</keyword>
<dbReference type="CDD" id="cd02808">
    <property type="entry name" value="GltS_FMN"/>
    <property type="match status" value="1"/>
</dbReference>
<dbReference type="InterPro" id="IPR002932">
    <property type="entry name" value="Glu_synthdom"/>
</dbReference>
<dbReference type="GO" id="GO:0015930">
    <property type="term" value="F:glutamate synthase activity"/>
    <property type="evidence" value="ECO:0007669"/>
    <property type="project" value="InterPro"/>
</dbReference>
<feature type="transmembrane region" description="Helical" evidence="2">
    <location>
        <begin position="12"/>
        <end position="34"/>
    </location>
</feature>
<dbReference type="Pfam" id="PF01645">
    <property type="entry name" value="Glu_synthase"/>
    <property type="match status" value="1"/>
</dbReference>
<evidence type="ECO:0000313" key="4">
    <source>
        <dbReference type="EMBL" id="GER03743.1"/>
    </source>
</evidence>
<dbReference type="PANTHER" id="PTHR43819">
    <property type="entry name" value="ARCHAEAL-TYPE GLUTAMATE SYNTHASE [NADPH]"/>
    <property type="match status" value="1"/>
</dbReference>
<dbReference type="Proteomes" id="UP000324996">
    <property type="component" value="Unassembled WGS sequence"/>
</dbReference>
<organism evidence="4 5">
    <name type="scientific">Iodidimonas nitroreducens</name>
    <dbReference type="NCBI Taxonomy" id="1236968"/>
    <lineage>
        <taxon>Bacteria</taxon>
        <taxon>Pseudomonadati</taxon>
        <taxon>Pseudomonadota</taxon>
        <taxon>Alphaproteobacteria</taxon>
        <taxon>Iodidimonadales</taxon>
        <taxon>Iodidimonadaceae</taxon>
        <taxon>Iodidimonas</taxon>
    </lineage>
</organism>
<evidence type="ECO:0000313" key="5">
    <source>
        <dbReference type="Proteomes" id="UP000324996"/>
    </source>
</evidence>
<name>A0A5A7N602_9PROT</name>
<dbReference type="Gene3D" id="3.20.20.70">
    <property type="entry name" value="Aldolase class I"/>
    <property type="match status" value="1"/>
</dbReference>
<protein>
    <recommendedName>
        <fullName evidence="3">Glutamate synthase domain-containing protein</fullName>
    </recommendedName>
</protein>
<dbReference type="PANTHER" id="PTHR43819:SF1">
    <property type="entry name" value="ARCHAEAL-TYPE GLUTAMATE SYNTHASE [NADPH]"/>
    <property type="match status" value="1"/>
</dbReference>
<evidence type="ECO:0000259" key="3">
    <source>
        <dbReference type="Pfam" id="PF01645"/>
    </source>
</evidence>
<accession>A0A5A7N602</accession>
<evidence type="ECO:0000256" key="2">
    <source>
        <dbReference type="SAM" id="Phobius"/>
    </source>
</evidence>
<dbReference type="AlphaFoldDB" id="A0A5A7N602"/>
<dbReference type="RefSeq" id="WP_313979993.1">
    <property type="nucleotide sequence ID" value="NZ_BKCN01000005.1"/>
</dbReference>
<evidence type="ECO:0000256" key="1">
    <source>
        <dbReference type="ARBA" id="ARBA00009716"/>
    </source>
</evidence>
<sequence length="875" mass="94320">MPSGFVVDALLFLAALFIFTVGLGAMAVVILYIIDRTQTSHAIRRNYPVIGRMRYVMEHMGIFLRQYFFAMDREEMPFNRSQRTYVYQAAKNEDTTSAFGSTRDIHTVGSVLFVNCPFPTLESDAAETSAETIGAGMCRHPYTTSSLFNVSAMSYGAISKPAVKALSAGCGMAGAWLNTGEGGLSPYHEGGGADIVFQLGTAKYGARTPDGALSEEKLRELGAHEQIKMIELKLSQGAKPGKGGILPGGKVTEEIARIRGIPVGEDSISPNRHPDIDNADQLLDLINRMRDITGKPVGFKCVVGAYGWFDDLFEAIHRRGLQSAPDFITIDSCEGGTGAAPMSLMDYVGLPIQESLPMVVDMVNGYQLRDRIKIIASGKLINPADVAWALCMGADYVVSARGFMFALGCIQAMQCNKNTCPTGIATHDKRLQRGLDVEDKSQRVANYIRNMHKEVGIIAHSCGVPEPRRLKRMHARIVMQNGRSLPLNEIYPMFCPERRDPTIKGDATEPLSATETMDINLASARVRVTQTRCGNSGAWVFAVACVGLLLAGCSTPNADLRSIASAATKAPVSDADLRDYVRVHGFMLRLETVFLSHCPPPLQGYAMNVVTRDADPASMKKSIPLAVRASSDALTLPDSWGGEAAAAAADADDASARFLLGPAYRGFSALPKAPSTGSLLLPACLYALSIGDTRGPAASENDGQFFFSRALFNTPEIEPALPFTVAHEAAHLLLRHDQKSRERFHNVEVFLPVTLTNIFGSLFDFILAPFGVTAIGTWRDVTIAHALNLDRVETEADAVGYCLARAAGFDLTGLAPALRAVGSLFPKIAAGDAAHAELEARIAVLPYTKEACNAAMALLAKSNVTKPLRATRPNH</sequence>
<keyword evidence="5" id="KW-1185">Reference proteome</keyword>
<dbReference type="SUPFAM" id="SSF51395">
    <property type="entry name" value="FMN-linked oxidoreductases"/>
    <property type="match status" value="1"/>
</dbReference>
<feature type="domain" description="Glutamate synthase" evidence="3">
    <location>
        <begin position="126"/>
        <end position="463"/>
    </location>
</feature>
<comment type="similarity">
    <text evidence="1">Belongs to the glutamate synthase family.</text>
</comment>
<reference evidence="4 5" key="1">
    <citation type="submission" date="2019-09" db="EMBL/GenBank/DDBJ databases">
        <title>NBRP : Genome information of microbial organism related human and environment.</title>
        <authorList>
            <person name="Hattori M."/>
            <person name="Oshima K."/>
            <person name="Inaba H."/>
            <person name="Suda W."/>
            <person name="Sakamoto M."/>
            <person name="Iino T."/>
            <person name="Kitahara M."/>
            <person name="Oshida Y."/>
            <person name="Iida T."/>
            <person name="Kudo T."/>
            <person name="Itoh T."/>
            <person name="Ohkuma M."/>
        </authorList>
    </citation>
    <scope>NUCLEOTIDE SEQUENCE [LARGE SCALE GENOMIC DNA]</scope>
    <source>
        <strain evidence="4 5">Q-1</strain>
    </source>
</reference>
<dbReference type="GO" id="GO:0006537">
    <property type="term" value="P:glutamate biosynthetic process"/>
    <property type="evidence" value="ECO:0007669"/>
    <property type="project" value="InterPro"/>
</dbReference>
<comment type="caution">
    <text evidence="4">The sequence shown here is derived from an EMBL/GenBank/DDBJ whole genome shotgun (WGS) entry which is preliminary data.</text>
</comment>
<gene>
    <name evidence="4" type="ORF">JCM17846_14250</name>
</gene>
<proteinExistence type="inferred from homology"/>
<dbReference type="EMBL" id="BKCN01000005">
    <property type="protein sequence ID" value="GER03743.1"/>
    <property type="molecule type" value="Genomic_DNA"/>
</dbReference>
<dbReference type="InterPro" id="IPR013785">
    <property type="entry name" value="Aldolase_TIM"/>
</dbReference>